<gene>
    <name evidence="1" type="ORF">DIE28_02615</name>
</gene>
<dbReference type="Gene3D" id="3.10.450.530">
    <property type="entry name" value="Ribonuclease toxin, BrnT, of type II toxin-antitoxin system"/>
    <property type="match status" value="1"/>
</dbReference>
<evidence type="ECO:0000313" key="1">
    <source>
        <dbReference type="EMBL" id="RDW14416.1"/>
    </source>
</evidence>
<protein>
    <recommendedName>
        <fullName evidence="3">BrnT family toxin</fullName>
    </recommendedName>
</protein>
<dbReference type="Pfam" id="PF04365">
    <property type="entry name" value="BrnT_toxin"/>
    <property type="match status" value="1"/>
</dbReference>
<dbReference type="EMBL" id="QFCQ01000008">
    <property type="protein sequence ID" value="RDW14416.1"/>
    <property type="molecule type" value="Genomic_DNA"/>
</dbReference>
<dbReference type="InterPro" id="IPR007460">
    <property type="entry name" value="BrnT_toxin"/>
</dbReference>
<name>A0A3D8PEE0_9RHOB</name>
<dbReference type="AlphaFoldDB" id="A0A3D8PEE0"/>
<evidence type="ECO:0008006" key="3">
    <source>
        <dbReference type="Google" id="ProtNLM"/>
    </source>
</evidence>
<dbReference type="RefSeq" id="WP_115754564.1">
    <property type="nucleotide sequence ID" value="NZ_QFCQ01000008.1"/>
</dbReference>
<keyword evidence="2" id="KW-1185">Reference proteome</keyword>
<sequence>MELDWDEQKRERTLQERGLDFASVAQADWDAALTVEDSRTDYGETRFVSLVPIQDRLCVVAWCWRGQTLRVISLRKANARERKRHEET</sequence>
<dbReference type="Proteomes" id="UP000256679">
    <property type="component" value="Unassembled WGS sequence"/>
</dbReference>
<dbReference type="InterPro" id="IPR038573">
    <property type="entry name" value="BrnT_sf"/>
</dbReference>
<evidence type="ECO:0000313" key="2">
    <source>
        <dbReference type="Proteomes" id="UP000256679"/>
    </source>
</evidence>
<proteinExistence type="predicted"/>
<reference evidence="1 2" key="1">
    <citation type="submission" date="2018-05" db="EMBL/GenBank/DDBJ databases">
        <title>Whole genome sequencing of Paracoccus thiocyanatus SST.</title>
        <authorList>
            <person name="Ghosh W."/>
            <person name="Rameez M.J."/>
            <person name="Roy C."/>
        </authorList>
    </citation>
    <scope>NUCLEOTIDE SEQUENCE [LARGE SCALE GENOMIC DNA]</scope>
    <source>
        <strain evidence="1 2">SST</strain>
    </source>
</reference>
<comment type="caution">
    <text evidence="1">The sequence shown here is derived from an EMBL/GenBank/DDBJ whole genome shotgun (WGS) entry which is preliminary data.</text>
</comment>
<accession>A0A3D8PEE0</accession>
<organism evidence="1 2">
    <name type="scientific">Paracoccus thiocyanatus</name>
    <dbReference type="NCBI Taxonomy" id="34006"/>
    <lineage>
        <taxon>Bacteria</taxon>
        <taxon>Pseudomonadati</taxon>
        <taxon>Pseudomonadota</taxon>
        <taxon>Alphaproteobacteria</taxon>
        <taxon>Rhodobacterales</taxon>
        <taxon>Paracoccaceae</taxon>
        <taxon>Paracoccus</taxon>
    </lineage>
</organism>